<keyword evidence="7 9" id="KW-0472">Membrane</keyword>
<keyword evidence="3" id="KW-0813">Transport</keyword>
<feature type="transmembrane region" description="Helical" evidence="9">
    <location>
        <begin position="367"/>
        <end position="391"/>
    </location>
</feature>
<dbReference type="RefSeq" id="XP_018985564.1">
    <property type="nucleotide sequence ID" value="XM_019128697.1"/>
</dbReference>
<feature type="transmembrane region" description="Helical" evidence="9">
    <location>
        <begin position="207"/>
        <end position="226"/>
    </location>
</feature>
<feature type="transmembrane region" description="Helical" evidence="9">
    <location>
        <begin position="83"/>
        <end position="104"/>
    </location>
</feature>
<evidence type="ECO:0000256" key="4">
    <source>
        <dbReference type="ARBA" id="ARBA00022692"/>
    </source>
</evidence>
<dbReference type="OrthoDB" id="28208at2759"/>
<feature type="region of interest" description="Disordered" evidence="8">
    <location>
        <begin position="1"/>
        <end position="21"/>
    </location>
</feature>
<dbReference type="AlphaFoldDB" id="A0A1E3QR96"/>
<evidence type="ECO:0000256" key="7">
    <source>
        <dbReference type="ARBA" id="ARBA00023136"/>
    </source>
</evidence>
<keyword evidence="5" id="KW-0029">Amino-acid transport</keyword>
<feature type="transmembrane region" description="Helical" evidence="9">
    <location>
        <begin position="429"/>
        <end position="448"/>
    </location>
</feature>
<dbReference type="STRING" id="984486.A0A1E3QR96"/>
<keyword evidence="12" id="KW-1185">Reference proteome</keyword>
<feature type="transmembrane region" description="Helical" evidence="9">
    <location>
        <begin position="325"/>
        <end position="346"/>
    </location>
</feature>
<keyword evidence="4 9" id="KW-0812">Transmembrane</keyword>
<dbReference type="PANTHER" id="PTHR22950:SF458">
    <property type="entry name" value="SODIUM-COUPLED NEUTRAL AMINO ACID TRANSPORTER 11-RELATED"/>
    <property type="match status" value="1"/>
</dbReference>
<evidence type="ECO:0000256" key="1">
    <source>
        <dbReference type="ARBA" id="ARBA00004141"/>
    </source>
</evidence>
<dbReference type="GO" id="GO:0005783">
    <property type="term" value="C:endoplasmic reticulum"/>
    <property type="evidence" value="ECO:0007669"/>
    <property type="project" value="TreeGrafter"/>
</dbReference>
<dbReference type="Pfam" id="PF01490">
    <property type="entry name" value="Aa_trans"/>
    <property type="match status" value="1"/>
</dbReference>
<proteinExistence type="inferred from homology"/>
<keyword evidence="6 9" id="KW-1133">Transmembrane helix</keyword>
<feature type="transmembrane region" description="Helical" evidence="9">
    <location>
        <begin position="57"/>
        <end position="77"/>
    </location>
</feature>
<dbReference type="Proteomes" id="UP000094336">
    <property type="component" value="Unassembled WGS sequence"/>
</dbReference>
<evidence type="ECO:0000256" key="5">
    <source>
        <dbReference type="ARBA" id="ARBA00022970"/>
    </source>
</evidence>
<feature type="domain" description="Amino acid transporter transmembrane" evidence="10">
    <location>
        <begin position="51"/>
        <end position="447"/>
    </location>
</feature>
<evidence type="ECO:0000313" key="12">
    <source>
        <dbReference type="Proteomes" id="UP000094336"/>
    </source>
</evidence>
<evidence type="ECO:0000256" key="8">
    <source>
        <dbReference type="SAM" id="MobiDB-lite"/>
    </source>
</evidence>
<comment type="similarity">
    <text evidence="2">Belongs to the amino acid/polyamine transporter 2 family.</text>
</comment>
<evidence type="ECO:0000256" key="6">
    <source>
        <dbReference type="ARBA" id="ARBA00022989"/>
    </source>
</evidence>
<organism evidence="11 12">
    <name type="scientific">Babjeviella inositovora NRRL Y-12698</name>
    <dbReference type="NCBI Taxonomy" id="984486"/>
    <lineage>
        <taxon>Eukaryota</taxon>
        <taxon>Fungi</taxon>
        <taxon>Dikarya</taxon>
        <taxon>Ascomycota</taxon>
        <taxon>Saccharomycotina</taxon>
        <taxon>Pichiomycetes</taxon>
        <taxon>Serinales incertae sedis</taxon>
        <taxon>Babjeviella</taxon>
    </lineage>
</organism>
<feature type="transmembrane region" description="Helical" evidence="9">
    <location>
        <begin position="171"/>
        <end position="195"/>
    </location>
</feature>
<accession>A0A1E3QR96</accession>
<dbReference type="GeneID" id="30146550"/>
<feature type="compositionally biased region" description="Polar residues" evidence="8">
    <location>
        <begin position="8"/>
        <end position="21"/>
    </location>
</feature>
<dbReference type="EMBL" id="KV454430">
    <property type="protein sequence ID" value="ODQ80236.1"/>
    <property type="molecule type" value="Genomic_DNA"/>
</dbReference>
<name>A0A1E3QR96_9ASCO</name>
<dbReference type="GO" id="GO:0016020">
    <property type="term" value="C:membrane"/>
    <property type="evidence" value="ECO:0007669"/>
    <property type="project" value="UniProtKB-SubCell"/>
</dbReference>
<evidence type="ECO:0000256" key="9">
    <source>
        <dbReference type="SAM" id="Phobius"/>
    </source>
</evidence>
<feature type="transmembrane region" description="Helical" evidence="9">
    <location>
        <begin position="129"/>
        <end position="151"/>
    </location>
</feature>
<evidence type="ECO:0000256" key="3">
    <source>
        <dbReference type="ARBA" id="ARBA00022448"/>
    </source>
</evidence>
<sequence>MPPRYANLPQQPSGDSTNSSFELNSLNASLLEDSLDLQEELGLPEAPDDPKSTMKMAFMNMANSILGAGVIGQPYAIRQCGMAVGGLMVVVLTVMIDWTLRLIVINAKLSGTNSYQATVTHCFGRTGNLVIQLAQALFAYGGSIAFCVIIGDTIPHVLQSFAGGHYEDNKFLHWLLGRNVIIFVFTAGISFPLSLNRDISKLAKASAAALVGMLVIVTIVLVRGPMMGAEYKGEMEGVSSYVISPGVFQGISVISFALVCHHNTIFIYNSLRRPTLDRFTTLTHISCFVSMVVVAVMGLGGFLVFKDKTKANILNNFPKHDLTVNIARLCFGMNMLTTFPLEIFVAREVIKDFINPDPQQQLSKRNHFIITTLLVFSTMGISLMTCNLGAILELVGSTSACIMAYILPPLCFLKMTALEKTWSQRAPSIACVAFGVAVMIISSTQTIVKAINSEGSAHCNV</sequence>
<feature type="transmembrane region" description="Helical" evidence="9">
    <location>
        <begin position="397"/>
        <end position="417"/>
    </location>
</feature>
<reference evidence="12" key="1">
    <citation type="submission" date="2016-05" db="EMBL/GenBank/DDBJ databases">
        <title>Comparative genomics of biotechnologically important yeasts.</title>
        <authorList>
            <consortium name="DOE Joint Genome Institute"/>
            <person name="Riley R."/>
            <person name="Haridas S."/>
            <person name="Wolfe K.H."/>
            <person name="Lopes M.R."/>
            <person name="Hittinger C.T."/>
            <person name="Goker M."/>
            <person name="Salamov A."/>
            <person name="Wisecaver J."/>
            <person name="Long T.M."/>
            <person name="Aerts A.L."/>
            <person name="Barry K."/>
            <person name="Choi C."/>
            <person name="Clum A."/>
            <person name="Coughlan A.Y."/>
            <person name="Deshpande S."/>
            <person name="Douglass A.P."/>
            <person name="Hanson S.J."/>
            <person name="Klenk H.-P."/>
            <person name="Labutti K."/>
            <person name="Lapidus A."/>
            <person name="Lindquist E."/>
            <person name="Lipzen A."/>
            <person name="Meier-Kolthoff J.P."/>
            <person name="Ohm R.A."/>
            <person name="Otillar R.P."/>
            <person name="Pangilinan J."/>
            <person name="Peng Y."/>
            <person name="Rokas A."/>
            <person name="Rosa C.A."/>
            <person name="Scheuner C."/>
            <person name="Sibirny A.A."/>
            <person name="Slot J.C."/>
            <person name="Stielow J.B."/>
            <person name="Sun H."/>
            <person name="Kurtzman C.P."/>
            <person name="Blackwell M."/>
            <person name="Grigoriev I.V."/>
            <person name="Jeffries T.W."/>
        </authorList>
    </citation>
    <scope>NUCLEOTIDE SEQUENCE [LARGE SCALE GENOMIC DNA]</scope>
    <source>
        <strain evidence="12">NRRL Y-12698</strain>
    </source>
</reference>
<dbReference type="GO" id="GO:0015179">
    <property type="term" value="F:L-amino acid transmembrane transporter activity"/>
    <property type="evidence" value="ECO:0007669"/>
    <property type="project" value="TreeGrafter"/>
</dbReference>
<evidence type="ECO:0000259" key="10">
    <source>
        <dbReference type="Pfam" id="PF01490"/>
    </source>
</evidence>
<dbReference type="PANTHER" id="PTHR22950">
    <property type="entry name" value="AMINO ACID TRANSPORTER"/>
    <property type="match status" value="1"/>
</dbReference>
<protein>
    <recommendedName>
        <fullName evidence="10">Amino acid transporter transmembrane domain-containing protein</fullName>
    </recommendedName>
</protein>
<dbReference type="InterPro" id="IPR013057">
    <property type="entry name" value="AA_transpt_TM"/>
</dbReference>
<gene>
    <name evidence="11" type="ORF">BABINDRAFT_161205</name>
</gene>
<feature type="transmembrane region" description="Helical" evidence="9">
    <location>
        <begin position="238"/>
        <end position="260"/>
    </location>
</feature>
<evidence type="ECO:0000256" key="2">
    <source>
        <dbReference type="ARBA" id="ARBA00008066"/>
    </source>
</evidence>
<evidence type="ECO:0000313" key="11">
    <source>
        <dbReference type="EMBL" id="ODQ80236.1"/>
    </source>
</evidence>
<feature type="transmembrane region" description="Helical" evidence="9">
    <location>
        <begin position="281"/>
        <end position="305"/>
    </location>
</feature>
<comment type="subcellular location">
    <subcellularLocation>
        <location evidence="1">Membrane</location>
        <topology evidence="1">Multi-pass membrane protein</topology>
    </subcellularLocation>
</comment>